<feature type="compositionally biased region" description="Pro residues" evidence="1">
    <location>
        <begin position="913"/>
        <end position="930"/>
    </location>
</feature>
<evidence type="ECO:0000259" key="4">
    <source>
        <dbReference type="Pfam" id="PF25547"/>
    </source>
</evidence>
<feature type="compositionally biased region" description="Low complexity" evidence="1">
    <location>
        <begin position="2871"/>
        <end position="2882"/>
    </location>
</feature>
<feature type="compositionally biased region" description="Gly residues" evidence="1">
    <location>
        <begin position="3916"/>
        <end position="3933"/>
    </location>
</feature>
<feature type="region of interest" description="Disordered" evidence="1">
    <location>
        <begin position="2022"/>
        <end position="2088"/>
    </location>
</feature>
<feature type="region of interest" description="Disordered" evidence="1">
    <location>
        <begin position="1343"/>
        <end position="1375"/>
    </location>
</feature>
<dbReference type="Pfam" id="PF15644">
    <property type="entry name" value="Gln_amidase"/>
    <property type="match status" value="1"/>
</dbReference>
<feature type="compositionally biased region" description="Polar residues" evidence="1">
    <location>
        <begin position="2073"/>
        <end position="2085"/>
    </location>
</feature>
<feature type="region of interest" description="Disordered" evidence="1">
    <location>
        <begin position="2378"/>
        <end position="2468"/>
    </location>
</feature>
<evidence type="ECO:0000313" key="6">
    <source>
        <dbReference type="Proteomes" id="UP000298111"/>
    </source>
</evidence>
<feature type="region of interest" description="Disordered" evidence="1">
    <location>
        <begin position="2841"/>
        <end position="2890"/>
    </location>
</feature>
<keyword evidence="2" id="KW-1133">Transmembrane helix</keyword>
<gene>
    <name evidence="5" type="ORF">D8771_34730</name>
</gene>
<dbReference type="Proteomes" id="UP000298111">
    <property type="component" value="Unassembled WGS sequence"/>
</dbReference>
<feature type="compositionally biased region" description="Low complexity" evidence="1">
    <location>
        <begin position="795"/>
        <end position="806"/>
    </location>
</feature>
<reference evidence="5 6" key="1">
    <citation type="submission" date="2018-10" db="EMBL/GenBank/DDBJ databases">
        <title>Isolation of pseudouridimycin from Streptomyces albus DSM 40763.</title>
        <authorList>
            <person name="Rosenqvist P."/>
            <person name="Metsae-Ketelae M."/>
            <person name="Virta P."/>
        </authorList>
    </citation>
    <scope>NUCLEOTIDE SEQUENCE [LARGE SCALE GENOMIC DNA]</scope>
    <source>
        <strain evidence="5 6">DSM 40763</strain>
    </source>
</reference>
<accession>A0A8H1L3R1</accession>
<feature type="transmembrane region" description="Helical" evidence="2">
    <location>
        <begin position="122"/>
        <end position="146"/>
    </location>
</feature>
<protein>
    <recommendedName>
        <fullName evidence="7">Tox-PL domain-containing protein</fullName>
    </recommendedName>
</protein>
<feature type="compositionally biased region" description="Pro residues" evidence="1">
    <location>
        <begin position="4870"/>
        <end position="4879"/>
    </location>
</feature>
<feature type="compositionally biased region" description="Gly residues" evidence="1">
    <location>
        <begin position="785"/>
        <end position="794"/>
    </location>
</feature>
<feature type="compositionally biased region" description="Low complexity" evidence="1">
    <location>
        <begin position="539"/>
        <end position="579"/>
    </location>
</feature>
<feature type="compositionally biased region" description="Polar residues" evidence="1">
    <location>
        <begin position="3627"/>
        <end position="3639"/>
    </location>
</feature>
<feature type="domain" description="Tox-PL" evidence="3">
    <location>
        <begin position="1022"/>
        <end position="1144"/>
    </location>
</feature>
<feature type="region of interest" description="Disordered" evidence="1">
    <location>
        <begin position="3622"/>
        <end position="3641"/>
    </location>
</feature>
<feature type="compositionally biased region" description="Low complexity" evidence="1">
    <location>
        <begin position="3194"/>
        <end position="3215"/>
    </location>
</feature>
<feature type="compositionally biased region" description="Basic and acidic residues" evidence="1">
    <location>
        <begin position="2059"/>
        <end position="2072"/>
    </location>
</feature>
<comment type="caution">
    <text evidence="5">The sequence shown here is derived from an EMBL/GenBank/DDBJ whole genome shotgun (WGS) entry which is preliminary data.</text>
</comment>
<feature type="compositionally biased region" description="Low complexity" evidence="1">
    <location>
        <begin position="705"/>
        <end position="784"/>
    </location>
</feature>
<feature type="compositionally biased region" description="Low complexity" evidence="1">
    <location>
        <begin position="1301"/>
        <end position="1317"/>
    </location>
</feature>
<feature type="region of interest" description="Disordered" evidence="1">
    <location>
        <begin position="1294"/>
        <end position="1317"/>
    </location>
</feature>
<feature type="region of interest" description="Disordered" evidence="1">
    <location>
        <begin position="489"/>
        <end position="944"/>
    </location>
</feature>
<feature type="region of interest" description="Disordered" evidence="1">
    <location>
        <begin position="256"/>
        <end position="284"/>
    </location>
</feature>
<evidence type="ECO:0000259" key="3">
    <source>
        <dbReference type="Pfam" id="PF15644"/>
    </source>
</evidence>
<feature type="compositionally biased region" description="Basic and acidic residues" evidence="1">
    <location>
        <begin position="934"/>
        <end position="944"/>
    </location>
</feature>
<feature type="region of interest" description="Disordered" evidence="1">
    <location>
        <begin position="3893"/>
        <end position="3967"/>
    </location>
</feature>
<evidence type="ECO:0000313" key="5">
    <source>
        <dbReference type="EMBL" id="TGG74746.1"/>
    </source>
</evidence>
<dbReference type="EMBL" id="RCIY01000120">
    <property type="protein sequence ID" value="TGG74746.1"/>
    <property type="molecule type" value="Genomic_DNA"/>
</dbReference>
<feature type="domain" description="Outer membrane channel protein CpnT-like N-terminal" evidence="4">
    <location>
        <begin position="17"/>
        <end position="148"/>
    </location>
</feature>
<sequence>MALMPPDELVGFLNFLGLDWPTANEDELFRVAELYVLIAEDYRALQEALTEVSGRVGEEFEGAAAQAFLKLVGKLDNGEAPALEAGASQSLQLSEVAHATGVDVEHSKLAAIMELVSMFVEFLVSAAFTYFLGPAFAAMLSMRFLATRSVILALLRRVVFAIAAQSAIGAGVETALELLVQAIQIDKGHRDTIDWDLVGQSAAAGAIGGAIAAPLDAAGMAFAKWLGNQIGSGVKQTLGKSLRDVFTGPLPADVGKAAASRPGKTAASHAAAPDAKSATGPLGLPHQDAERFADDLGGVLTDVHAHFSKGLYKDGVPDDVTQTFAKNVAKVFDKHLSPVLPDGAAGRLGHDWAKTLSTGWGNDAASRDLVKDRLGELARAAGLDRQAAHTLARDVPDSLAKVLDTPPGGWRHSALEFTTGTLMDGVTNVLTEGTVAAVFEGEFSVDGGSFLAGAAMGGLARGTLALGGAAYDGAGQALSWFRGGDDAGPAATSLDPMKPGGDLKPDPPVTDPGQLNVTGPVVGEPALPGTGTGQGTGTTVGTATVGQAPAPPATQSTSTSTSTSTSAGAPRPVSTTSGGQQTGGDAKAGRGQSNVPTTGGPSAGGTGQPGQQSAPPPTTGSTESIHPAPTGSAAAGTDPSPASGTAPGIPPTVGDAVGGDSPSAGGATADHATPASGTGPTDQPTADGAAGGDPSPVGGTDTKADSTTTGGPSAPGATDTGGPSTADGTGADSTASTTNTASTTGTYTSVPVPGAVPTTGGAAPGTGTPVGSAATSGTPSSTAGAGRGGPGGRQPAGTATATGNTADSPQAQTPEDPAMPSAPQRVATQQQSPPVPGTSATDADAAVPHATPTRTTSTTEGQSAPGETQTATHGAPAPDDGTAPHDGPAQHDEPGASASTDESASHTTEETTGPPPADDPAQGPPGPLLPPLHGIRDYGTDSHLVRPSRRDQWELERVFPKERDGSYRRYPDPRGSTFGQTGATRWFNRLRTGNLLGPTFGSAEWVQRLNGPWLNSAGRTANCVDAARSFLASWYGRPTVAAPVRTRSDGPLVRPEPESVSLSRTERWLGAQWRSHAPGTESHGPGTAGRDEPGAVWDALGGELTAHGHGSAAIVVFRRPDGGSHAVNAVNHHGTVYWIDAQHGRVAARPDFDGTAFLSIVLGPDGKPLPTVPPGGPHTGTATVGPPVPRPTTSSLPTDSTPPSSSGTPLVPAPERLLADLGTTTGSGGRGWGLRPFWKRTDSSQAAENHEMQAIQPERTANEQRQPADASTDDTHQGFAASVKKGLLGKWWSRTGGETGASGSAATASGPAPAAPPAVNAAALNARVQRMVDRLPNAHTAQTATGTAAHDGPENQQEAAGGPATTNDGGPQDRPLTAEEQHAWVEYLVGLPASDETETAGHRLKQHVLDEWRTRNGTPQDEEPGLGVPGPGVPCPSTLPPRTPAPVTTVGTQGELRQAAYDFLHRLQRQTVLAQDDAAAGAATDTGGGHVTLPLDLLETDRPSWVRPVEEAPPFVADDHVMEDGVRLPRSVLPLQGPAVHLRSASDVARRLVDGLHPAPADRDALLQRLVTELEKRPASVLSTSHEPAGTGEPGGGSAHNGSPVTGDGGLLLPYTTADGQTRFLQVTGHNFGDYTRYAPAGKLVVDETTRWVDDDSSGHAHSTTYNVAPSVNAVPGSGLTALGGVEGGVSRTTADSTVHHDKLQTTKAVRGKSGAHLYVNDMYYEGRALSLSRDGQLVGDGEPTRLVAHGGFRYTVPDDMTRLPDEYAQAARGLPDSIDLAKNDLPEVVTVDRVHPPAGLLAWMITTAGQHTGGAPLSAKALDEIVTSLSPATLRTRFPAAARQDQHTSLNLAERIGHFTYRVVPVREGTTRLNTVAAEIRQTTAGVRSTDFGRDTSTGLSAGVKGGPVEDNPLMRVGGWLGIKLSSTVRTSTSVTVEDQRQYGLSDKGVQGLYRVPFRLEVSYTPPEQLMPGARSRAHTDTVAPTWQGDGEAVLRVPLVEARLRSTTPLDPNLLVAQQEIHQQDGTRSETANNGQQPPGFREPDRPQAFTLSPPRLDITHSPRLESRFRTNTDQGGNDGSANRWSDPLLPVHEQILRALRETPETRRLVELPWGRGHRFRRGVRELAYHSLPSRFRPRRPMLMVSGKRLVAVLNSWQIQNRLHLRGLDQHIPRLLAAEREELLSEAQRRERGESGTGTAAASPWVQALVLRNSSWLRTTEAVVRVRLSDVGDVQYVGLQKDLQNRNNAASASGWSRSRTVDNEVSASGHLEASFKFANARAGLSIDGQYAAHSGRNTSTGQKAGSEHAIVPAVRSHEYAWDAQLEVSVEYRTEFVMWRRLRALTRIGTNPQWHEAVLGDETNAIAVPVRLTALHPDSTMPVRSRPAPLMTGPAADVTENSSDAGVREHTPDTDIQPDADQAGPSTENNDDVRTAGDDIAAADDNTGTADDAGQDDAPQGGTGEPALTWKGVRHVTVYNDHGPRLVQAAGELIERLGIGTLTSRGLRQTGSEESLTVEGFFPHGQNQHLDAMAEGGKEFRIVLHDVRDHEVVVRYKATVHGLHAVEVYDAGVTTERTASESQTVSGSRSGGSSRGVGAGVTAMGTRFSGAPGAVTSVGSGALRTGAEWYSGTEHASSLSVASTVKEYNGAPKVRVAARITYTVEVERESHLLQWGSPTVDATFELVDGHEMLLDLVDARRLGLVDDLFTMLKPNPEHGWQPMALWHSEGGPGPASFTSVQGSVDATTAMRTVIRGLEEELSSSQVAALERGIRQSLEPDAVRGHYLQLTHGGVLLESVGLPGAVTLELVPMSRRFLGQRVLDVEDERNITVTTEDKTLSGSRVRSGASGGAVVNAGGNGSDGSTGSEVNAGAPAAAATHTAGGSGRQSSAVADTKLPTLAANGLHGEFAVTHRIRLTYHRPGARPLRFTSGDIEGLTELHPWTLVQPHAQQGETPPSASGGSRRTDADVRAGDDAPTATGGGSTQPQTDPTGTGTNPPQPGAGTPQPGAGVQHDDGPAQAARRERLTKALLHETSVVLDIAQPDRVTDGLIRRLDEYLSRAGRTAQADDNGQGGEQQGRARRTTEADDNAPVPSAGNTRLTRPDTDVGLRLRRQFGFRFLRDLMRQALAGDTHGGGYEPPPLHSQQRTLDLTVQPRVWAKPTDFRIVHVVNNFKTEDHLRDTRSGQQGAATSRGAAGNAGAQGRQGMGTTSGMLPQGGGVLGGGSSDSAQLGSKSDTVADRNTKPHEERRFLVEVPLDWHLDATSRRRGITSAVHHVNPMRLLPRGQAPDPGTPAARGHAYILVTERVLKDSGLLDDLAGTPRYEATMRAFDEVKAAEERVAKVLDAYEAANRRTGEVLRELHAFSADEPSETPPRQRYQALLERLVGAAMHRSELYGEYQELDGHLAAVKRRASWRLDVLTGRRRDDTPEPEVPERPETPPKRLPYERWNGDGSRSEPLAEDTYEPLPPPGGLDGVTAGDLLWQPTNRDHRARVNNYRQDVLDQALSLVRHRLENELAELRRDGGNPELLSLRELELDYVTRHLDGEHTRDPQDPTRLARPDVISQEQYTADRSAHRTESVTVEPERVTIRTGTGTGARQTVYRIEPPGEHGATLPDALARSRQADSTGTAGQTEDSQAVRDGLADALGTYLARLSPREQVDVLTPSTNTPGHFSREDAEWLAGRLGDELTDEWRNELMHMGSLNSNVPLPFAVRTELMRRQLTRQADEEHPSPHLVPALFAERYGVRVRIVRQTQDGGYTSDVHVPAEFTGTAEAAVLYRDGRVHALVREHAPDVTETDGGGPPHHSKDRDNPPDGSQGPGEKERPAQGPPGTGPAPSAPAPVSATQDTGPAPGTDKKRTQRQSVEDWVDSVLNPVVRIDSLVTVTHAPAGDAGVNAQGGGNESSDAGDRGGDTTGTTGGGRGGGHSGGEGGDDGRNGDGDEGRRGHDGDGGGNRSAHGGTVPAPDAETVAAAADALGVTARGGSPQLLARLFPRDLTALVVERDWLRRNGLSHRGAGPSGPVWPGEQWRDHMRRTLDDLGLHTAGDWAALDRLVAEGSPLLDRDTHGGEGGLGSTVWARASRFAGAFGTSLIELGRHREEGGPTHLVERLHRLVAGQDLPHGAGPGSLGVTALGELRGRLEHESARSLLERYPWAGNVLRSLSQEELRRELNQQLPQLSDDVLGAVVAQWAQTQRERDADPYTDHEPQAAQPPSYPHDLLEAARQVPPGYPHGTSPETDEPWQRPAPRPTGPPPHYREEPGGSDSEDEDTHGTDSTGQPGTDSPAARPAELLDHWSLWPGHLAGDETLALAAFHAAYDIAEESRPRAEDVLRASAAALGLTDPADRAWLYRMVADPAVAGPGDLTRQDWPARSRWLAPGQFFWVLHHVIGVSGVSVAELRELPFDEQLTRLDSVRAEMEWSQPGEQFASLQQALPAERHGWDGAVRSIRHWWNTFLGNYSSGLAPEVRPQSDLWLTLSRTEDPFGELARTAEDLGLSIGQSAYAAALGQAAGWDPGSWFLLRALRNDVQNALADQQPAQTYVQELREHLDGLGLRLEQRLFSNLVSSRLDITELEDFVQHLTAHGEDASRILLGPQRELAARLEAWWAERFGVSVPELHQLRSEPWFDTAQLRLLSVGLDLPAPAPLLPLAREWQTVPWGLMVLMEPFSPQEVGEFFADQSIHEAVRRAAGQLLSQLDVHLMPDDPVHQEALRRVTQTVVAVDDPAVWNEVAARESEPLRRPMDLPALAAALQLPDHTALLAVERRWGGAPQGLLRLARETDERTVREAVLTGGVNTMVHHWAVAEFARLPGTALDPDSDAYWDALDRVGTVLVLDGPDAARAEAARLVQGNPPAGEGSGTDRPPGQAPPGPDDS</sequence>
<feature type="region of interest" description="Disordered" evidence="1">
    <location>
        <begin position="1243"/>
        <end position="1276"/>
    </location>
</feature>
<feature type="region of interest" description="Disordered" evidence="1">
    <location>
        <begin position="3178"/>
        <end position="3248"/>
    </location>
</feature>
<feature type="transmembrane region" description="Helical" evidence="2">
    <location>
        <begin position="158"/>
        <end position="180"/>
    </location>
</feature>
<feature type="compositionally biased region" description="Basic and acidic residues" evidence="1">
    <location>
        <begin position="3238"/>
        <end position="3248"/>
    </location>
</feature>
<feature type="compositionally biased region" description="Pro residues" evidence="1">
    <location>
        <begin position="3831"/>
        <end position="3843"/>
    </location>
</feature>
<feature type="region of interest" description="Disordered" evidence="1">
    <location>
        <begin position="1577"/>
        <end position="1612"/>
    </location>
</feature>
<feature type="compositionally biased region" description="Polar residues" evidence="1">
    <location>
        <begin position="675"/>
        <end position="684"/>
    </location>
</feature>
<feature type="compositionally biased region" description="Basic and acidic residues" evidence="1">
    <location>
        <begin position="4198"/>
        <end position="4211"/>
    </location>
</feature>
<feature type="region of interest" description="Disordered" evidence="1">
    <location>
        <begin position="3063"/>
        <end position="3106"/>
    </location>
</feature>
<dbReference type="InterPro" id="IPR057746">
    <property type="entry name" value="CpnT-like_N"/>
</dbReference>
<feature type="region of interest" description="Disordered" evidence="1">
    <location>
        <begin position="1407"/>
        <end position="1428"/>
    </location>
</feature>
<feature type="region of interest" description="Disordered" evidence="1">
    <location>
        <begin position="1168"/>
        <end position="1213"/>
    </location>
</feature>
<dbReference type="Pfam" id="PF25547">
    <property type="entry name" value="WXG100_2"/>
    <property type="match status" value="1"/>
</dbReference>
<feature type="region of interest" description="Disordered" evidence="1">
    <location>
        <begin position="3425"/>
        <end position="3466"/>
    </location>
</feature>
<feature type="compositionally biased region" description="Pro residues" evidence="1">
    <location>
        <begin position="4248"/>
        <end position="4258"/>
    </location>
</feature>
<feature type="region of interest" description="Disordered" evidence="1">
    <location>
        <begin position="4851"/>
        <end position="4879"/>
    </location>
</feature>
<feature type="region of interest" description="Disordered" evidence="1">
    <location>
        <begin position="2576"/>
        <end position="2597"/>
    </location>
</feature>
<feature type="compositionally biased region" description="Basic and acidic residues" evidence="1">
    <location>
        <begin position="2964"/>
        <end position="2974"/>
    </location>
</feature>
<keyword evidence="2" id="KW-0472">Membrane</keyword>
<feature type="region of interest" description="Disordered" evidence="1">
    <location>
        <begin position="4197"/>
        <end position="4291"/>
    </location>
</feature>
<name>A0A8H1L3R1_9ACTN</name>
<feature type="compositionally biased region" description="Polar residues" evidence="1">
    <location>
        <begin position="2949"/>
        <end position="2963"/>
    </location>
</feature>
<feature type="compositionally biased region" description="Polar residues" evidence="1">
    <location>
        <begin position="860"/>
        <end position="872"/>
    </location>
</feature>
<feature type="compositionally biased region" description="Polar residues" evidence="1">
    <location>
        <begin position="1354"/>
        <end position="1369"/>
    </location>
</feature>
<keyword evidence="2" id="KW-0812">Transmembrane</keyword>
<dbReference type="InterPro" id="IPR028908">
    <property type="entry name" value="Tox-PL_dom"/>
</dbReference>
<feature type="region of interest" description="Disordered" evidence="1">
    <location>
        <begin position="2949"/>
        <end position="3021"/>
    </location>
</feature>
<feature type="compositionally biased region" description="Low complexity" evidence="1">
    <location>
        <begin position="2438"/>
        <end position="2460"/>
    </location>
</feature>
<evidence type="ECO:0000256" key="2">
    <source>
        <dbReference type="SAM" id="Phobius"/>
    </source>
</evidence>
<feature type="region of interest" description="Disordered" evidence="1">
    <location>
        <begin position="1074"/>
        <end position="1095"/>
    </location>
</feature>
<feature type="compositionally biased region" description="Low complexity" evidence="1">
    <location>
        <begin position="264"/>
        <end position="279"/>
    </location>
</feature>
<feature type="compositionally biased region" description="Basic and acidic residues" evidence="1">
    <location>
        <begin position="3425"/>
        <end position="3452"/>
    </location>
</feature>
<evidence type="ECO:0008006" key="7">
    <source>
        <dbReference type="Google" id="ProtNLM"/>
    </source>
</evidence>
<feature type="compositionally biased region" description="Low complexity" evidence="1">
    <location>
        <begin position="2975"/>
        <end position="3011"/>
    </location>
</feature>
<proteinExistence type="predicted"/>
<feature type="compositionally biased region" description="Low complexity" evidence="1">
    <location>
        <begin position="2841"/>
        <end position="2856"/>
    </location>
</feature>
<feature type="compositionally biased region" description="Gly residues" evidence="1">
    <location>
        <begin position="3216"/>
        <end position="3226"/>
    </location>
</feature>
<evidence type="ECO:0000256" key="1">
    <source>
        <dbReference type="SAM" id="MobiDB-lite"/>
    </source>
</evidence>
<organism evidence="5 6">
    <name type="scientific">Streptomyces albus</name>
    <dbReference type="NCBI Taxonomy" id="1888"/>
    <lineage>
        <taxon>Bacteria</taxon>
        <taxon>Bacillati</taxon>
        <taxon>Actinomycetota</taxon>
        <taxon>Actinomycetes</taxon>
        <taxon>Kitasatosporales</taxon>
        <taxon>Streptomycetaceae</taxon>
        <taxon>Streptomyces</taxon>
    </lineage>
</organism>
<feature type="compositionally biased region" description="Basic and acidic residues" evidence="1">
    <location>
        <begin position="3936"/>
        <end position="3953"/>
    </location>
</feature>
<feature type="region of interest" description="Disordered" evidence="1">
    <location>
        <begin position="3796"/>
        <end position="3869"/>
    </location>
</feature>
<feature type="compositionally biased region" description="Low complexity" evidence="1">
    <location>
        <begin position="1179"/>
        <end position="1209"/>
    </location>
</feature>